<feature type="domain" description="CCHC-type" evidence="3">
    <location>
        <begin position="332"/>
        <end position="348"/>
    </location>
</feature>
<dbReference type="InterPro" id="IPR013103">
    <property type="entry name" value="RVT_2"/>
</dbReference>
<dbReference type="Gene3D" id="4.10.60.10">
    <property type="entry name" value="Zinc finger, CCHC-type"/>
    <property type="match status" value="1"/>
</dbReference>
<feature type="region of interest" description="Disordered" evidence="2">
    <location>
        <begin position="381"/>
        <end position="520"/>
    </location>
</feature>
<dbReference type="OrthoDB" id="7559018at2759"/>
<dbReference type="SMART" id="SM00343">
    <property type="entry name" value="ZnF_C2HC"/>
    <property type="match status" value="2"/>
</dbReference>
<evidence type="ECO:0000256" key="1">
    <source>
        <dbReference type="PROSITE-ProRule" id="PRU00047"/>
    </source>
</evidence>
<feature type="compositionally biased region" description="Basic and acidic residues" evidence="2">
    <location>
        <begin position="403"/>
        <end position="415"/>
    </location>
</feature>
<gene>
    <name evidence="5" type="primary">LOC112465496</name>
</gene>
<dbReference type="GeneID" id="112465496"/>
<evidence type="ECO:0000259" key="3">
    <source>
        <dbReference type="PROSITE" id="PS50158"/>
    </source>
</evidence>
<feature type="compositionally biased region" description="Polar residues" evidence="2">
    <location>
        <begin position="444"/>
        <end position="458"/>
    </location>
</feature>
<keyword evidence="1" id="KW-0863">Zinc-finger</keyword>
<dbReference type="InterPro" id="IPR036875">
    <property type="entry name" value="Znf_CCHC_sf"/>
</dbReference>
<sequence>MADGVQKADAEMSQEAIKKDLLDLWTYLKIAFDLDGVHKGEKVTLNVEDESLLINTELGANYRSEKRMLSDRLWKSLLIWREDKLLNDLPLEMPRTPSECHPATGEASVLEIVEKSEKRDKEGVDGEIGEFGDGEIGEFGKGMMVSLLANMATVAEVAKEGKTLPLIVGNEILSDPKTSDYLKRIKDSIKPNPPVSKKTLFEDSEINELPALTKVRMQETKISEMTSVLSKFCTTITKTMEQFSALLLQLNQLIMIQENVLAVSQKECAQQLKTTEKVYELIKILREEWGTQITRFDNVVDKLVTTYNLVDIEDEGEYEVRTANLANLEKVRCYECQGYGHIGAKCPRRGLSGRQCYNCGEFGDHRAAECPNSKKFNQQRGEYRYNNVRSRGRGINQRRGLKRKAEYNGKSENAKRGKYNGPRGKSRNNYKNTNNRCDKGGNKGNNSDQGTQQNGGNSTEKTNNHKGENNKGENKPEEFLKPEGEPKRKRGRPRKIELNPKILKPDNEAETNGESVNDTSCSNLQIDEKLKADALFNAESEQAEIKDNDELYHALLADINLDPINYKEAMLTKDKRLWQKAIEDELNSMNKNEVWELVSRPTITSDGKKANIIDSRWVFKQKIESDGKIKHKARLVIRGFKDKNYYELRETYAPVSRLPLVRSVIAIINKHDLDVCQLDVKTAFLNGTIRNVWCKTRGRWRHGV</sequence>
<feature type="compositionally biased region" description="Polar residues" evidence="2">
    <location>
        <begin position="510"/>
        <end position="520"/>
    </location>
</feature>
<keyword evidence="1" id="KW-0862">Zinc</keyword>
<dbReference type="AlphaFoldDB" id="A0A6J1R2F9"/>
<reference evidence="5" key="1">
    <citation type="submission" date="2025-08" db="UniProtKB">
        <authorList>
            <consortium name="RefSeq"/>
        </authorList>
    </citation>
    <scope>IDENTIFICATION</scope>
    <source>
        <tissue evidence="5">Whole body</tissue>
    </source>
</reference>
<dbReference type="Proteomes" id="UP000504618">
    <property type="component" value="Unplaced"/>
</dbReference>
<accession>A0A6J1R2F9</accession>
<evidence type="ECO:0000313" key="4">
    <source>
        <dbReference type="Proteomes" id="UP000504618"/>
    </source>
</evidence>
<dbReference type="InterPro" id="IPR001878">
    <property type="entry name" value="Znf_CCHC"/>
</dbReference>
<dbReference type="GO" id="GO:0003676">
    <property type="term" value="F:nucleic acid binding"/>
    <property type="evidence" value="ECO:0007669"/>
    <property type="project" value="InterPro"/>
</dbReference>
<feature type="compositionally biased region" description="Basic and acidic residues" evidence="2">
    <location>
        <begin position="494"/>
        <end position="507"/>
    </location>
</feature>
<protein>
    <submittedName>
        <fullName evidence="5">Uncharacterized protein LOC112465496</fullName>
    </submittedName>
</protein>
<dbReference type="SUPFAM" id="SSF57756">
    <property type="entry name" value="Retrovirus zinc finger-like domains"/>
    <property type="match status" value="1"/>
</dbReference>
<dbReference type="RefSeq" id="XP_024888827.1">
    <property type="nucleotide sequence ID" value="XM_025033059.1"/>
</dbReference>
<name>A0A6J1R2F9_9HYME</name>
<evidence type="ECO:0000313" key="5">
    <source>
        <dbReference type="RefSeq" id="XP_024888827.1"/>
    </source>
</evidence>
<keyword evidence="4" id="KW-1185">Reference proteome</keyword>
<dbReference type="PROSITE" id="PS50158">
    <property type="entry name" value="ZF_CCHC"/>
    <property type="match status" value="1"/>
</dbReference>
<dbReference type="GO" id="GO:0008270">
    <property type="term" value="F:zinc ion binding"/>
    <property type="evidence" value="ECO:0007669"/>
    <property type="project" value="UniProtKB-KW"/>
</dbReference>
<evidence type="ECO:0000256" key="2">
    <source>
        <dbReference type="SAM" id="MobiDB-lite"/>
    </source>
</evidence>
<dbReference type="Pfam" id="PF07727">
    <property type="entry name" value="RVT_2"/>
    <property type="match status" value="1"/>
</dbReference>
<proteinExistence type="predicted"/>
<keyword evidence="1" id="KW-0479">Metal-binding</keyword>
<feature type="compositionally biased region" description="Basic and acidic residues" evidence="2">
    <location>
        <begin position="462"/>
        <end position="486"/>
    </location>
</feature>
<organism evidence="4 5">
    <name type="scientific">Temnothorax curvispinosus</name>
    <dbReference type="NCBI Taxonomy" id="300111"/>
    <lineage>
        <taxon>Eukaryota</taxon>
        <taxon>Metazoa</taxon>
        <taxon>Ecdysozoa</taxon>
        <taxon>Arthropoda</taxon>
        <taxon>Hexapoda</taxon>
        <taxon>Insecta</taxon>
        <taxon>Pterygota</taxon>
        <taxon>Neoptera</taxon>
        <taxon>Endopterygota</taxon>
        <taxon>Hymenoptera</taxon>
        <taxon>Apocrita</taxon>
        <taxon>Aculeata</taxon>
        <taxon>Formicoidea</taxon>
        <taxon>Formicidae</taxon>
        <taxon>Myrmicinae</taxon>
        <taxon>Temnothorax</taxon>
    </lineage>
</organism>